<keyword evidence="7" id="KW-1185">Reference proteome</keyword>
<dbReference type="GO" id="GO:0005886">
    <property type="term" value="C:plasma membrane"/>
    <property type="evidence" value="ECO:0007669"/>
    <property type="project" value="TreeGrafter"/>
</dbReference>
<evidence type="ECO:0000313" key="7">
    <source>
        <dbReference type="Proteomes" id="UP000311382"/>
    </source>
</evidence>
<reference evidence="6 7" key="1">
    <citation type="submission" date="2019-03" db="EMBL/GenBank/DDBJ databases">
        <title>Rhodosporidium diobovatum UCD-FST 08-225 genome sequencing, assembly, and annotation.</title>
        <authorList>
            <person name="Fakankun I.U."/>
            <person name="Fristensky B."/>
            <person name="Levin D.B."/>
        </authorList>
    </citation>
    <scope>NUCLEOTIDE SEQUENCE [LARGE SCALE GENOMIC DNA]</scope>
    <source>
        <strain evidence="6 7">UCD-FST 08-225</strain>
    </source>
</reference>
<sequence length="240" mass="25844">MSGRGPSARPSPDAAGSVLICGCIGALISYGFHLTVQEPMYARAVTRGHGKAKPEVRLYSSAVGALLFSAGAFGFAWTARSWIHWIVPCIFITLLNVGIPSSHIPSGPIRPGFDPLSPDLTPCCASQSYTIYLATYLYIGDVYDRYSSSGQAAQSLLRNILGATFPFFGVTMYDNLTFPWASTLVGFIALALATVPWGLIAFGPQLRAKSRVARSMEQHEGEVLFDDGVEQPAMTEVEMP</sequence>
<accession>A0A5C5FQV3</accession>
<feature type="transmembrane region" description="Helical" evidence="5">
    <location>
        <begin position="14"/>
        <end position="36"/>
    </location>
</feature>
<dbReference type="Proteomes" id="UP000311382">
    <property type="component" value="Unassembled WGS sequence"/>
</dbReference>
<feature type="transmembrane region" description="Helical" evidence="5">
    <location>
        <begin position="82"/>
        <end position="99"/>
    </location>
</feature>
<dbReference type="AlphaFoldDB" id="A0A5C5FQV3"/>
<proteinExistence type="predicted"/>
<keyword evidence="3 5" id="KW-1133">Transmembrane helix</keyword>
<gene>
    <name evidence="6" type="ORF">DMC30DRAFT_423953</name>
</gene>
<evidence type="ECO:0000313" key="6">
    <source>
        <dbReference type="EMBL" id="TNY19193.1"/>
    </source>
</evidence>
<protein>
    <recommendedName>
        <fullName evidence="8">Major facilitator superfamily domain-containing protein</fullName>
    </recommendedName>
</protein>
<keyword evidence="4 5" id="KW-0472">Membrane</keyword>
<name>A0A5C5FQV3_9BASI</name>
<feature type="transmembrane region" description="Helical" evidence="5">
    <location>
        <begin position="56"/>
        <end position="76"/>
    </location>
</feature>
<dbReference type="SUPFAM" id="SSF103473">
    <property type="entry name" value="MFS general substrate transporter"/>
    <property type="match status" value="1"/>
</dbReference>
<evidence type="ECO:0008006" key="8">
    <source>
        <dbReference type="Google" id="ProtNLM"/>
    </source>
</evidence>
<organism evidence="6 7">
    <name type="scientific">Rhodotorula diobovata</name>
    <dbReference type="NCBI Taxonomy" id="5288"/>
    <lineage>
        <taxon>Eukaryota</taxon>
        <taxon>Fungi</taxon>
        <taxon>Dikarya</taxon>
        <taxon>Basidiomycota</taxon>
        <taxon>Pucciniomycotina</taxon>
        <taxon>Microbotryomycetes</taxon>
        <taxon>Sporidiobolales</taxon>
        <taxon>Sporidiobolaceae</taxon>
        <taxon>Rhodotorula</taxon>
    </lineage>
</organism>
<dbReference type="InterPro" id="IPR036259">
    <property type="entry name" value="MFS_trans_sf"/>
</dbReference>
<comment type="caution">
    <text evidence="6">The sequence shown here is derived from an EMBL/GenBank/DDBJ whole genome shotgun (WGS) entry which is preliminary data.</text>
</comment>
<dbReference type="EMBL" id="SOZI01000104">
    <property type="protein sequence ID" value="TNY19193.1"/>
    <property type="molecule type" value="Genomic_DNA"/>
</dbReference>
<evidence type="ECO:0000256" key="1">
    <source>
        <dbReference type="ARBA" id="ARBA00004141"/>
    </source>
</evidence>
<feature type="transmembrane region" description="Helical" evidence="5">
    <location>
        <begin position="179"/>
        <end position="202"/>
    </location>
</feature>
<dbReference type="PANTHER" id="PTHR23502">
    <property type="entry name" value="MAJOR FACILITATOR SUPERFAMILY"/>
    <property type="match status" value="1"/>
</dbReference>
<dbReference type="GO" id="GO:0022857">
    <property type="term" value="F:transmembrane transporter activity"/>
    <property type="evidence" value="ECO:0007669"/>
    <property type="project" value="TreeGrafter"/>
</dbReference>
<feature type="transmembrane region" description="Helical" evidence="5">
    <location>
        <begin position="155"/>
        <end position="173"/>
    </location>
</feature>
<comment type="subcellular location">
    <subcellularLocation>
        <location evidence="1">Membrane</location>
        <topology evidence="1">Multi-pass membrane protein</topology>
    </subcellularLocation>
</comment>
<evidence type="ECO:0000256" key="4">
    <source>
        <dbReference type="ARBA" id="ARBA00023136"/>
    </source>
</evidence>
<dbReference type="STRING" id="5288.A0A5C5FQV3"/>
<keyword evidence="2 5" id="KW-0812">Transmembrane</keyword>
<evidence type="ECO:0000256" key="2">
    <source>
        <dbReference type="ARBA" id="ARBA00022692"/>
    </source>
</evidence>
<evidence type="ECO:0000256" key="3">
    <source>
        <dbReference type="ARBA" id="ARBA00022989"/>
    </source>
</evidence>
<evidence type="ECO:0000256" key="5">
    <source>
        <dbReference type="SAM" id="Phobius"/>
    </source>
</evidence>
<dbReference type="PANTHER" id="PTHR23502:SF134">
    <property type="entry name" value="MAJOR FACILITATOR SUPERFAMILY (MFS) PROFILE DOMAIN-CONTAINING PROTEIN-RELATED"/>
    <property type="match status" value="1"/>
</dbReference>
<dbReference type="OrthoDB" id="5376138at2759"/>